<feature type="transmembrane region" description="Helical" evidence="8">
    <location>
        <begin position="244"/>
        <end position="266"/>
    </location>
</feature>
<feature type="transmembrane region" description="Helical" evidence="8">
    <location>
        <begin position="175"/>
        <end position="197"/>
    </location>
</feature>
<dbReference type="PANTHER" id="PTHR43057:SF1">
    <property type="entry name" value="ARSENICAL-RESISTANCE PROTEIN 3"/>
    <property type="match status" value="1"/>
</dbReference>
<dbReference type="KEGG" id="cpre:Csp1_06580"/>
<dbReference type="GO" id="GO:0015105">
    <property type="term" value="F:arsenite transmembrane transporter activity"/>
    <property type="evidence" value="ECO:0007669"/>
    <property type="project" value="TreeGrafter"/>
</dbReference>
<dbReference type="STRING" id="1737425.GCA_900049755_00714"/>
<evidence type="ECO:0000256" key="1">
    <source>
        <dbReference type="ARBA" id="ARBA00004651"/>
    </source>
</evidence>
<dbReference type="AlphaFoldDB" id="A0A2Z3YR05"/>
<evidence type="ECO:0000256" key="6">
    <source>
        <dbReference type="ARBA" id="ARBA00022989"/>
    </source>
</evidence>
<evidence type="ECO:0000256" key="3">
    <source>
        <dbReference type="ARBA" id="ARBA00022448"/>
    </source>
</evidence>
<accession>A0A2Z3YR05</accession>
<dbReference type="InterPro" id="IPR002657">
    <property type="entry name" value="BilAc:Na_symport/Acr3"/>
</dbReference>
<gene>
    <name evidence="9" type="ORF">Csp1_06580</name>
</gene>
<dbReference type="EMBL" id="CP024988">
    <property type="protein sequence ID" value="AWT25470.1"/>
    <property type="molecule type" value="Genomic_DNA"/>
</dbReference>
<keyword evidence="7 8" id="KW-0472">Membrane</keyword>
<feature type="transmembrane region" description="Helical" evidence="8">
    <location>
        <begin position="111"/>
        <end position="133"/>
    </location>
</feature>
<evidence type="ECO:0000313" key="9">
    <source>
        <dbReference type="EMBL" id="AWT25470.1"/>
    </source>
</evidence>
<protein>
    <recommendedName>
        <fullName evidence="11">Arsenical-resistance protein Acr3</fullName>
    </recommendedName>
</protein>
<keyword evidence="6 8" id="KW-1133">Transmembrane helix</keyword>
<dbReference type="Pfam" id="PF01758">
    <property type="entry name" value="SBF"/>
    <property type="match status" value="1"/>
</dbReference>
<proteinExistence type="inferred from homology"/>
<feature type="transmembrane region" description="Helical" evidence="8">
    <location>
        <begin position="145"/>
        <end position="163"/>
    </location>
</feature>
<evidence type="ECO:0000256" key="2">
    <source>
        <dbReference type="ARBA" id="ARBA00010110"/>
    </source>
</evidence>
<keyword evidence="5 8" id="KW-0812">Transmembrane</keyword>
<feature type="transmembrane region" description="Helical" evidence="8">
    <location>
        <begin position="37"/>
        <end position="57"/>
    </location>
</feature>
<keyword evidence="10" id="KW-1185">Reference proteome</keyword>
<dbReference type="InterPro" id="IPR038770">
    <property type="entry name" value="Na+/solute_symporter_sf"/>
</dbReference>
<reference evidence="10" key="1">
    <citation type="submission" date="2017-11" db="EMBL/GenBank/DDBJ databases">
        <title>Otitis media/interna in a cat caused by the recently described species Corynebacterium provencense.</title>
        <authorList>
            <person name="Kittl S."/>
            <person name="Brodard I."/>
            <person name="Rychener L."/>
            <person name="Jores J."/>
            <person name="Roosje P."/>
            <person name="Gobeli Brawand S."/>
        </authorList>
    </citation>
    <scope>NUCLEOTIDE SEQUENCE [LARGE SCALE GENOMIC DNA]</scope>
    <source>
        <strain evidence="10">17KM38</strain>
    </source>
</reference>
<keyword evidence="3" id="KW-0813">Transport</keyword>
<organism evidence="9 10">
    <name type="scientific">Corynebacterium provencense</name>
    <dbReference type="NCBI Taxonomy" id="1737425"/>
    <lineage>
        <taxon>Bacteria</taxon>
        <taxon>Bacillati</taxon>
        <taxon>Actinomycetota</taxon>
        <taxon>Actinomycetes</taxon>
        <taxon>Mycobacteriales</taxon>
        <taxon>Corynebacteriaceae</taxon>
        <taxon>Corynebacterium</taxon>
    </lineage>
</organism>
<dbReference type="GO" id="GO:0005886">
    <property type="term" value="C:plasma membrane"/>
    <property type="evidence" value="ECO:0007669"/>
    <property type="project" value="UniProtKB-SubCell"/>
</dbReference>
<comment type="subcellular location">
    <subcellularLocation>
        <location evidence="1">Cell membrane</location>
        <topology evidence="1">Multi-pass membrane protein</topology>
    </subcellularLocation>
</comment>
<dbReference type="InterPro" id="IPR004706">
    <property type="entry name" value="Arsenical-R_Acr3"/>
</dbReference>
<evidence type="ECO:0000256" key="7">
    <source>
        <dbReference type="ARBA" id="ARBA00023136"/>
    </source>
</evidence>
<dbReference type="RefSeq" id="WP_110481058.1">
    <property type="nucleotide sequence ID" value="NZ_CP024988.1"/>
</dbReference>
<evidence type="ECO:0000256" key="5">
    <source>
        <dbReference type="ARBA" id="ARBA00022692"/>
    </source>
</evidence>
<sequence>MLTSLSTTMERRQVGLYLTALTVGAAAGLISPGVPEAAGLVVEPVLGLLLFTTFLAVPFGRLGAAVRDLRFLCAVTAVNFLCVPPVVWLLTRPLSWTETGIDHVDHVALVVGVHLVLLAPCVDYVIVFTGLAGGAADRLLTATPLLMLTQMLLLPVLLGLFTGPEVVEALDPGPFISAFLWLIVVPMTAAAATQWLAARPSGPGRAGHCISEAGGVLTVPLMMLTLAVVVASQIGAVLAHWRELAAVIPVFVAFSAVMPVIGAMVGRVAGLGVASRRAVVFTAVTRNSLVVLPTALTLPPVFSAVPLVVVTQTLVELVVMVVMVRVVPLLVR</sequence>
<name>A0A2Z3YR05_9CORY</name>
<dbReference type="Proteomes" id="UP000247696">
    <property type="component" value="Chromosome"/>
</dbReference>
<evidence type="ECO:0000256" key="4">
    <source>
        <dbReference type="ARBA" id="ARBA00022475"/>
    </source>
</evidence>
<comment type="similarity">
    <text evidence="2">Belongs to the arsenical resistance-3 (ACR3) (TC 2.A.59) family.</text>
</comment>
<keyword evidence="4" id="KW-1003">Cell membrane</keyword>
<dbReference type="PANTHER" id="PTHR43057">
    <property type="entry name" value="ARSENITE EFFLUX TRANSPORTER"/>
    <property type="match status" value="1"/>
</dbReference>
<dbReference type="GO" id="GO:0015104">
    <property type="term" value="F:antimonite transmembrane transporter activity"/>
    <property type="evidence" value="ECO:0007669"/>
    <property type="project" value="TreeGrafter"/>
</dbReference>
<dbReference type="OrthoDB" id="3254016at2"/>
<feature type="transmembrane region" description="Helical" evidence="8">
    <location>
        <begin position="14"/>
        <end position="31"/>
    </location>
</feature>
<evidence type="ECO:0000256" key="8">
    <source>
        <dbReference type="SAM" id="Phobius"/>
    </source>
</evidence>
<feature type="transmembrane region" description="Helical" evidence="8">
    <location>
        <begin position="69"/>
        <end position="91"/>
    </location>
</feature>
<evidence type="ECO:0000313" key="10">
    <source>
        <dbReference type="Proteomes" id="UP000247696"/>
    </source>
</evidence>
<dbReference type="Gene3D" id="1.20.1530.20">
    <property type="match status" value="1"/>
</dbReference>
<feature type="transmembrane region" description="Helical" evidence="8">
    <location>
        <begin position="217"/>
        <end position="238"/>
    </location>
</feature>
<evidence type="ECO:0008006" key="11">
    <source>
        <dbReference type="Google" id="ProtNLM"/>
    </source>
</evidence>
<dbReference type="GO" id="GO:0015297">
    <property type="term" value="F:antiporter activity"/>
    <property type="evidence" value="ECO:0007669"/>
    <property type="project" value="InterPro"/>
</dbReference>